<reference evidence="3" key="1">
    <citation type="journal article" date="2013" name="Sci. Rep.">
        <title>Metagenomics uncovers a new group of low GC and ultra-small marine Actinobacteria.</title>
        <authorList>
            <person name="Ghai R."/>
            <person name="Mizuno C.M."/>
            <person name="Picazo A."/>
            <person name="Camacho A."/>
            <person name="Rodriguez-Valera F."/>
        </authorList>
    </citation>
    <scope>NUCLEOTIDE SEQUENCE</scope>
</reference>
<sequence>MTIKFTVPEISCDHCKSTIIDTLSTVELIELVEVSVETKDVTLKSSEEIDLDLVKSLLDEQGYTVVS</sequence>
<dbReference type="PROSITE" id="PS01047">
    <property type="entry name" value="HMA_1"/>
    <property type="match status" value="1"/>
</dbReference>
<dbReference type="InterPro" id="IPR006121">
    <property type="entry name" value="HMA_dom"/>
</dbReference>
<feature type="domain" description="HMA" evidence="2">
    <location>
        <begin position="1"/>
        <end position="66"/>
    </location>
</feature>
<protein>
    <submittedName>
        <fullName evidence="3">Copper chaperone</fullName>
    </submittedName>
</protein>
<proteinExistence type="predicted"/>
<evidence type="ECO:0000313" key="3">
    <source>
        <dbReference type="EMBL" id="AGQ19305.1"/>
    </source>
</evidence>
<dbReference type="InterPro" id="IPR017969">
    <property type="entry name" value="Heavy-metal-associated_CS"/>
</dbReference>
<dbReference type="PROSITE" id="PS50846">
    <property type="entry name" value="HMA_2"/>
    <property type="match status" value="1"/>
</dbReference>
<dbReference type="InterPro" id="IPR036163">
    <property type="entry name" value="HMA_dom_sf"/>
</dbReference>
<dbReference type="SUPFAM" id="SSF55008">
    <property type="entry name" value="HMA, heavy metal-associated domain"/>
    <property type="match status" value="1"/>
</dbReference>
<dbReference type="AlphaFoldDB" id="S5DQZ4"/>
<dbReference type="EMBL" id="KC811128">
    <property type="protein sequence ID" value="AGQ19305.1"/>
    <property type="molecule type" value="Genomic_DNA"/>
</dbReference>
<dbReference type="GO" id="GO:0046872">
    <property type="term" value="F:metal ion binding"/>
    <property type="evidence" value="ECO:0007669"/>
    <property type="project" value="UniProtKB-KW"/>
</dbReference>
<evidence type="ECO:0000256" key="1">
    <source>
        <dbReference type="ARBA" id="ARBA00022723"/>
    </source>
</evidence>
<accession>S5DQZ4</accession>
<dbReference type="Gene3D" id="3.30.70.100">
    <property type="match status" value="1"/>
</dbReference>
<dbReference type="CDD" id="cd00371">
    <property type="entry name" value="HMA"/>
    <property type="match status" value="1"/>
</dbReference>
<evidence type="ECO:0000259" key="2">
    <source>
        <dbReference type="PROSITE" id="PS50846"/>
    </source>
</evidence>
<name>S5DQZ4_9ACTN</name>
<dbReference type="Pfam" id="PF00403">
    <property type="entry name" value="HMA"/>
    <property type="match status" value="1"/>
</dbReference>
<organism evidence="3">
    <name type="scientific">Candidatus Actinomarina minuta</name>
    <dbReference type="NCBI Taxonomy" id="1389454"/>
    <lineage>
        <taxon>Bacteria</taxon>
        <taxon>Bacillati</taxon>
        <taxon>Actinomycetota</taxon>
        <taxon>Actinomycetes</taxon>
        <taxon>Candidatus Actinomarinidae</taxon>
        <taxon>Candidatus Actinomarinales</taxon>
        <taxon>Candidatus Actinomarineae</taxon>
        <taxon>Candidatus Actinomarinaceae</taxon>
        <taxon>Candidatus Actinomarina</taxon>
    </lineage>
</organism>
<keyword evidence="1" id="KW-0479">Metal-binding</keyword>